<gene>
    <name evidence="3" type="ORF">GCWU000323_02773</name>
    <name evidence="2" type="ORF">GCWU000323_02876</name>
</gene>
<proteinExistence type="predicted"/>
<evidence type="ECO:0000256" key="1">
    <source>
        <dbReference type="SAM" id="MobiDB-lite"/>
    </source>
</evidence>
<feature type="compositionally biased region" description="Basic residues" evidence="1">
    <location>
        <begin position="28"/>
        <end position="37"/>
    </location>
</feature>
<evidence type="ECO:0000313" key="3">
    <source>
        <dbReference type="EMBL" id="EEX73207.1"/>
    </source>
</evidence>
<dbReference type="EMBL" id="ACVB02000030">
    <property type="protein sequence ID" value="EEX73207.1"/>
    <property type="molecule type" value="Genomic_DNA"/>
</dbReference>
<dbReference type="AlphaFoldDB" id="C9N1P9"/>
<name>C9N1P9_9FUSO</name>
<dbReference type="EMBL" id="ACVB02000035">
    <property type="protein sequence ID" value="EEX73107.1"/>
    <property type="molecule type" value="Genomic_DNA"/>
</dbReference>
<evidence type="ECO:0000313" key="4">
    <source>
        <dbReference type="Proteomes" id="UP000006233"/>
    </source>
</evidence>
<dbReference type="Proteomes" id="UP000006233">
    <property type="component" value="Unassembled WGS sequence"/>
</dbReference>
<evidence type="ECO:0000313" key="2">
    <source>
        <dbReference type="EMBL" id="EEX73107.1"/>
    </source>
</evidence>
<protein>
    <submittedName>
        <fullName evidence="3">Uncharacterized protein</fullName>
    </submittedName>
</protein>
<accession>C9N1P9</accession>
<sequence length="45" mass="4674">MPQGRSGGIRSENAGMSSEKAGENPAGRKSKVSRGRFVRPGEVGT</sequence>
<dbReference type="HOGENOM" id="CLU_3201572_0_0_0"/>
<reference evidence="3 4" key="1">
    <citation type="submission" date="2009-09" db="EMBL/GenBank/DDBJ databases">
        <authorList>
            <person name="Weinstock G."/>
            <person name="Sodergren E."/>
            <person name="Clifton S."/>
            <person name="Fulton L."/>
            <person name="Fulton B."/>
            <person name="Courtney L."/>
            <person name="Fronick C."/>
            <person name="Harrison M."/>
            <person name="Strong C."/>
            <person name="Farmer C."/>
            <person name="Delahaunty K."/>
            <person name="Markovic C."/>
            <person name="Hall O."/>
            <person name="Minx P."/>
            <person name="Tomlinson C."/>
            <person name="Mitreva M."/>
            <person name="Nelson J."/>
            <person name="Hou S."/>
            <person name="Wollam A."/>
            <person name="Pepin K.H."/>
            <person name="Johnson M."/>
            <person name="Bhonagiri V."/>
            <person name="Nash W.E."/>
            <person name="Warren W."/>
            <person name="Chinwalla A."/>
            <person name="Mardis E.R."/>
            <person name="Wilson R.K."/>
        </authorList>
    </citation>
    <scope>NUCLEOTIDE SEQUENCE [LARGE SCALE GENOMIC DNA]</scope>
    <source>
        <strain evidence="3 4">F0254</strain>
    </source>
</reference>
<comment type="caution">
    <text evidence="3">The sequence shown here is derived from an EMBL/GenBank/DDBJ whole genome shotgun (WGS) entry which is preliminary data.</text>
</comment>
<feature type="region of interest" description="Disordered" evidence="1">
    <location>
        <begin position="1"/>
        <end position="45"/>
    </location>
</feature>
<organism evidence="3 4">
    <name type="scientific">Leptotrichia hofstadii F0254</name>
    <dbReference type="NCBI Taxonomy" id="634994"/>
    <lineage>
        <taxon>Bacteria</taxon>
        <taxon>Fusobacteriati</taxon>
        <taxon>Fusobacteriota</taxon>
        <taxon>Fusobacteriia</taxon>
        <taxon>Fusobacteriales</taxon>
        <taxon>Leptotrichiaceae</taxon>
        <taxon>Leptotrichia</taxon>
    </lineage>
</organism>